<comment type="caution">
    <text evidence="1">The sequence shown here is derived from an EMBL/GenBank/DDBJ whole genome shotgun (WGS) entry which is preliminary data.</text>
</comment>
<dbReference type="Proteomes" id="UP000799754">
    <property type="component" value="Unassembled WGS sequence"/>
</dbReference>
<protein>
    <submittedName>
        <fullName evidence="1">Uncharacterized protein</fullName>
    </submittedName>
</protein>
<evidence type="ECO:0000313" key="2">
    <source>
        <dbReference type="Proteomes" id="UP000799754"/>
    </source>
</evidence>
<evidence type="ECO:0000313" key="1">
    <source>
        <dbReference type="EMBL" id="KAF2627229.1"/>
    </source>
</evidence>
<dbReference type="EMBL" id="MU006718">
    <property type="protein sequence ID" value="KAF2627229.1"/>
    <property type="molecule type" value="Genomic_DNA"/>
</dbReference>
<accession>A0ACB6RZM9</accession>
<proteinExistence type="predicted"/>
<name>A0ACB6RZM9_9PLEO</name>
<keyword evidence="2" id="KW-1185">Reference proteome</keyword>
<sequence length="262" mass="28660">MPGYHDMIDAEIDSRPCYYTYNHVQPGYYPCYPPSVKAISHCCGIGSTCLGDTLCLSSDGPMYIGSCTAKDWFNSTTIPSGCPKYYKYCEGKIGDDITITICDVKPDKTWEACCGAGQGAASCCSSDKFTIGNLTHEYAVQRPWNMDNISIPSLLPTGPYLSATSTPSSTTCDLPDLRSSSTQRAQIGVSAGLGASLLVTLGLLFLERRKRRQAEARTTQQELYPPFGQQELRRDTLCSYEVDANSPTVELSSQRPVQELPH</sequence>
<organism evidence="1 2">
    <name type="scientific">Macroventuria anomochaeta</name>
    <dbReference type="NCBI Taxonomy" id="301207"/>
    <lineage>
        <taxon>Eukaryota</taxon>
        <taxon>Fungi</taxon>
        <taxon>Dikarya</taxon>
        <taxon>Ascomycota</taxon>
        <taxon>Pezizomycotina</taxon>
        <taxon>Dothideomycetes</taxon>
        <taxon>Pleosporomycetidae</taxon>
        <taxon>Pleosporales</taxon>
        <taxon>Pleosporineae</taxon>
        <taxon>Didymellaceae</taxon>
        <taxon>Macroventuria</taxon>
    </lineage>
</organism>
<gene>
    <name evidence="1" type="ORF">BU25DRAFT_422093</name>
</gene>
<reference evidence="1" key="1">
    <citation type="journal article" date="2020" name="Stud. Mycol.">
        <title>101 Dothideomycetes genomes: a test case for predicting lifestyles and emergence of pathogens.</title>
        <authorList>
            <person name="Haridas S."/>
            <person name="Albert R."/>
            <person name="Binder M."/>
            <person name="Bloem J."/>
            <person name="Labutti K."/>
            <person name="Salamov A."/>
            <person name="Andreopoulos B."/>
            <person name="Baker S."/>
            <person name="Barry K."/>
            <person name="Bills G."/>
            <person name="Bluhm B."/>
            <person name="Cannon C."/>
            <person name="Castanera R."/>
            <person name="Culley D."/>
            <person name="Daum C."/>
            <person name="Ezra D."/>
            <person name="Gonzalez J."/>
            <person name="Henrissat B."/>
            <person name="Kuo A."/>
            <person name="Liang C."/>
            <person name="Lipzen A."/>
            <person name="Lutzoni F."/>
            <person name="Magnuson J."/>
            <person name="Mondo S."/>
            <person name="Nolan M."/>
            <person name="Ohm R."/>
            <person name="Pangilinan J."/>
            <person name="Park H.-J."/>
            <person name="Ramirez L."/>
            <person name="Alfaro M."/>
            <person name="Sun H."/>
            <person name="Tritt A."/>
            <person name="Yoshinaga Y."/>
            <person name="Zwiers L.-H."/>
            <person name="Turgeon B."/>
            <person name="Goodwin S."/>
            <person name="Spatafora J."/>
            <person name="Crous P."/>
            <person name="Grigoriev I."/>
        </authorList>
    </citation>
    <scope>NUCLEOTIDE SEQUENCE</scope>
    <source>
        <strain evidence="1">CBS 525.71</strain>
    </source>
</reference>